<dbReference type="InterPro" id="IPR011032">
    <property type="entry name" value="GroES-like_sf"/>
</dbReference>
<dbReference type="CDD" id="cd08255">
    <property type="entry name" value="2-desacetyl-2-hydroxyethyl_bacteriochlorophyllide_like"/>
    <property type="match status" value="1"/>
</dbReference>
<comment type="caution">
    <text evidence="6">The sequence shown here is derived from an EMBL/GenBank/DDBJ whole genome shotgun (WGS) entry which is preliminary data.</text>
</comment>
<accession>A0ABR9CLP8</accession>
<gene>
    <name evidence="6" type="ORF">IG616_06750</name>
</gene>
<evidence type="ECO:0000256" key="1">
    <source>
        <dbReference type="ARBA" id="ARBA00001947"/>
    </source>
</evidence>
<keyword evidence="3" id="KW-0479">Metal-binding</keyword>
<evidence type="ECO:0000313" key="6">
    <source>
        <dbReference type="EMBL" id="MBD8891237.1"/>
    </source>
</evidence>
<reference evidence="7" key="1">
    <citation type="submission" date="2020-09" db="EMBL/GenBank/DDBJ databases">
        <title>The genome sequence of strain Labrenzia suaedae 4C16A.</title>
        <authorList>
            <person name="Liu Y."/>
        </authorList>
    </citation>
    <scope>NUCLEOTIDE SEQUENCE [LARGE SCALE GENOMIC DNA]</scope>
    <source>
        <strain evidence="7">4C16A</strain>
    </source>
</reference>
<sequence length="321" mass="34913">MTCAQSFWISKAKTSELRTEDLARPERGQVRVRTLFSGISRGTESLVFKGQVPESEHERMRGPHMGGAFPFPVKYGYSAVGLVEDGRSDLVGRTVFCLHPHQDRFVVSEDALRLVPETIPPERAVLAANMETALNILWDAEVLPGDRVAVFGAGVVGALVAFLASRIPGTETVLADPNPAREVLTSRLGLQFAKPDHLSGAFDVLINASASGQALSSAIECAGLEARVVEASWYGEMPVSLALGGAFHARRLSLVSSQVGTIPARQRARWDYARRMGKALSLLEDPRLDALISGETRFQDLSEAYEGILTDPATLCHRIRY</sequence>
<comment type="cofactor">
    <cofactor evidence="1">
        <name>Zn(2+)</name>
        <dbReference type="ChEBI" id="CHEBI:29105"/>
    </cofactor>
</comment>
<evidence type="ECO:0000313" key="7">
    <source>
        <dbReference type="Proteomes" id="UP000632063"/>
    </source>
</evidence>
<evidence type="ECO:0000256" key="4">
    <source>
        <dbReference type="ARBA" id="ARBA00022833"/>
    </source>
</evidence>
<dbReference type="Proteomes" id="UP000632063">
    <property type="component" value="Unassembled WGS sequence"/>
</dbReference>
<keyword evidence="7" id="KW-1185">Reference proteome</keyword>
<dbReference type="Gene3D" id="3.40.50.720">
    <property type="entry name" value="NAD(P)-binding Rossmann-like Domain"/>
    <property type="match status" value="1"/>
</dbReference>
<dbReference type="SUPFAM" id="SSF50129">
    <property type="entry name" value="GroES-like"/>
    <property type="match status" value="1"/>
</dbReference>
<organism evidence="6 7">
    <name type="scientific">Roseibium litorale</name>
    <dbReference type="NCBI Taxonomy" id="2803841"/>
    <lineage>
        <taxon>Bacteria</taxon>
        <taxon>Pseudomonadati</taxon>
        <taxon>Pseudomonadota</taxon>
        <taxon>Alphaproteobacteria</taxon>
        <taxon>Hyphomicrobiales</taxon>
        <taxon>Stappiaceae</taxon>
        <taxon>Roseibium</taxon>
    </lineage>
</organism>
<evidence type="ECO:0000256" key="2">
    <source>
        <dbReference type="ARBA" id="ARBA00008072"/>
    </source>
</evidence>
<dbReference type="PANTHER" id="PTHR43350">
    <property type="entry name" value="NAD-DEPENDENT ALCOHOL DEHYDROGENASE"/>
    <property type="match status" value="1"/>
</dbReference>
<dbReference type="Gene3D" id="3.90.180.10">
    <property type="entry name" value="Medium-chain alcohol dehydrogenases, catalytic domain"/>
    <property type="match status" value="1"/>
</dbReference>
<protein>
    <submittedName>
        <fullName evidence="6">Zinc-binding alcohol dehydrogenase</fullName>
    </submittedName>
</protein>
<evidence type="ECO:0000256" key="5">
    <source>
        <dbReference type="ARBA" id="ARBA00023002"/>
    </source>
</evidence>
<dbReference type="InterPro" id="IPR036291">
    <property type="entry name" value="NAD(P)-bd_dom_sf"/>
</dbReference>
<comment type="similarity">
    <text evidence="2">Belongs to the zinc-containing alcohol dehydrogenase family.</text>
</comment>
<dbReference type="EMBL" id="JACYXI010000003">
    <property type="protein sequence ID" value="MBD8891237.1"/>
    <property type="molecule type" value="Genomic_DNA"/>
</dbReference>
<evidence type="ECO:0000256" key="3">
    <source>
        <dbReference type="ARBA" id="ARBA00022723"/>
    </source>
</evidence>
<dbReference type="PANTHER" id="PTHR43350:SF19">
    <property type="entry name" value="D-GULOSIDE 3-DEHYDROGENASE"/>
    <property type="match status" value="1"/>
</dbReference>
<name>A0ABR9CLP8_9HYPH</name>
<proteinExistence type="inferred from homology"/>
<reference evidence="6 7" key="2">
    <citation type="journal article" date="2021" name="Int. J. Syst. Evol. Microbiol.">
        <title>Roseibium litorale sp. nov., isolated from a tidal flat sediment and proposal for the reclassification of Labrenzia polysiphoniae as Roseibium polysiphoniae comb. nov.</title>
        <authorList>
            <person name="Liu Y."/>
            <person name="Pei T."/>
            <person name="Du J."/>
            <person name="Chao M."/>
            <person name="Deng M.R."/>
            <person name="Zhu H."/>
        </authorList>
    </citation>
    <scope>NUCLEOTIDE SEQUENCE [LARGE SCALE GENOMIC DNA]</scope>
    <source>
        <strain evidence="6 7">4C16A</strain>
    </source>
</reference>
<dbReference type="SUPFAM" id="SSF51735">
    <property type="entry name" value="NAD(P)-binding Rossmann-fold domains"/>
    <property type="match status" value="1"/>
</dbReference>
<keyword evidence="4" id="KW-0862">Zinc</keyword>
<keyword evidence="5" id="KW-0560">Oxidoreductase</keyword>